<dbReference type="STRING" id="89065.SAMN05216605_107227"/>
<dbReference type="SUPFAM" id="SSF52151">
    <property type="entry name" value="FabD/lysophospholipase-like"/>
    <property type="match status" value="1"/>
</dbReference>
<dbReference type="EMBL" id="FNCO01000007">
    <property type="protein sequence ID" value="SDH64579.1"/>
    <property type="molecule type" value="Genomic_DNA"/>
</dbReference>
<dbReference type="PANTHER" id="PTHR14226">
    <property type="entry name" value="NEUROPATHY TARGET ESTERASE/SWISS CHEESE D.MELANOGASTER"/>
    <property type="match status" value="1"/>
</dbReference>
<dbReference type="InterPro" id="IPR016035">
    <property type="entry name" value="Acyl_Trfase/lysoPLipase"/>
</dbReference>
<dbReference type="Proteomes" id="UP000182894">
    <property type="component" value="Unassembled WGS sequence"/>
</dbReference>
<feature type="active site" description="Proton acceptor" evidence="4">
    <location>
        <position position="153"/>
    </location>
</feature>
<keyword evidence="8" id="KW-1185">Reference proteome</keyword>
<organism evidence="7 8">
    <name type="scientific">Pseudomonas abietaniphila</name>
    <dbReference type="NCBI Taxonomy" id="89065"/>
    <lineage>
        <taxon>Bacteria</taxon>
        <taxon>Pseudomonadati</taxon>
        <taxon>Pseudomonadota</taxon>
        <taxon>Gammaproteobacteria</taxon>
        <taxon>Pseudomonadales</taxon>
        <taxon>Pseudomonadaceae</taxon>
        <taxon>Pseudomonas</taxon>
    </lineage>
</organism>
<accession>A0A1G8E4K9</accession>
<feature type="domain" description="PNPLA" evidence="6">
    <location>
        <begin position="7"/>
        <end position="166"/>
    </location>
</feature>
<reference evidence="8" key="1">
    <citation type="submission" date="2016-10" db="EMBL/GenBank/DDBJ databases">
        <authorList>
            <person name="Varghese N."/>
            <person name="Submissions S."/>
        </authorList>
    </citation>
    <scope>NUCLEOTIDE SEQUENCE [LARGE SCALE GENOMIC DNA]</scope>
    <source>
        <strain evidence="8">ATCC 700689</strain>
    </source>
</reference>
<evidence type="ECO:0000313" key="8">
    <source>
        <dbReference type="Proteomes" id="UP000182894"/>
    </source>
</evidence>
<evidence type="ECO:0000256" key="1">
    <source>
        <dbReference type="ARBA" id="ARBA00022801"/>
    </source>
</evidence>
<dbReference type="PROSITE" id="PS51635">
    <property type="entry name" value="PNPLA"/>
    <property type="match status" value="1"/>
</dbReference>
<feature type="short sequence motif" description="DGA/G" evidence="4">
    <location>
        <begin position="153"/>
        <end position="155"/>
    </location>
</feature>
<dbReference type="InterPro" id="IPR002641">
    <property type="entry name" value="PNPLA_dom"/>
</dbReference>
<evidence type="ECO:0000256" key="5">
    <source>
        <dbReference type="SAM" id="MobiDB-lite"/>
    </source>
</evidence>
<feature type="short sequence motif" description="GXSXG" evidence="4">
    <location>
        <begin position="38"/>
        <end position="42"/>
    </location>
</feature>
<feature type="region of interest" description="Disordered" evidence="5">
    <location>
        <begin position="239"/>
        <end position="271"/>
    </location>
</feature>
<gene>
    <name evidence="7" type="ORF">SAMN05216605_107227</name>
</gene>
<dbReference type="InterPro" id="IPR050301">
    <property type="entry name" value="NTE"/>
</dbReference>
<dbReference type="GO" id="GO:0016042">
    <property type="term" value="P:lipid catabolic process"/>
    <property type="evidence" value="ECO:0007669"/>
    <property type="project" value="UniProtKB-UniRule"/>
</dbReference>
<feature type="active site" description="Nucleophile" evidence="4">
    <location>
        <position position="40"/>
    </location>
</feature>
<dbReference type="Gene3D" id="3.40.1090.10">
    <property type="entry name" value="Cytosolic phospholipase A2 catalytic domain"/>
    <property type="match status" value="1"/>
</dbReference>
<comment type="caution">
    <text evidence="4">Lacks conserved residue(s) required for the propagation of feature annotation.</text>
</comment>
<feature type="compositionally biased region" description="Low complexity" evidence="5">
    <location>
        <begin position="253"/>
        <end position="271"/>
    </location>
</feature>
<dbReference type="AlphaFoldDB" id="A0A1G8E4K9"/>
<evidence type="ECO:0000256" key="4">
    <source>
        <dbReference type="PROSITE-ProRule" id="PRU01161"/>
    </source>
</evidence>
<keyword evidence="1 4" id="KW-0378">Hydrolase</keyword>
<evidence type="ECO:0000259" key="6">
    <source>
        <dbReference type="PROSITE" id="PS51635"/>
    </source>
</evidence>
<evidence type="ECO:0000256" key="3">
    <source>
        <dbReference type="ARBA" id="ARBA00023098"/>
    </source>
</evidence>
<sequence>MKKRIALVLGSGGARGYAHIGVIEELERRGYDIACIAGCSMGAVVGGIYAAGKLPEYKAWIESLDYLDVLRLVDVSFRLGAIRGEKVFGQIREIVGEINIEDLRIPYTAVATDLTNQQEIWFQEGNLHSAMRASAAIPSLFTPVVQGNRTLVDGGLLNPLPIVPVVSSHCDLIVAVNLNSTNQTQYQLPVIERPPAVKKRFDSLISSIGSHLPFRRKMDVAGDDVLRLEQDSLKATAATLPTNPWLTGSNTDSADPQGQQPAAAPQAAGAPKSASGSIIVDNVGPASLLDLINQSFEVMQTSLAQYKIAGYPPDILINVPKRVCRFFEFYKAPELIALGREIARDTLDRYEREH</sequence>
<dbReference type="Pfam" id="PF01734">
    <property type="entry name" value="Patatin"/>
    <property type="match status" value="1"/>
</dbReference>
<dbReference type="OrthoDB" id="5290098at2"/>
<proteinExistence type="predicted"/>
<evidence type="ECO:0000256" key="2">
    <source>
        <dbReference type="ARBA" id="ARBA00022963"/>
    </source>
</evidence>
<dbReference type="GO" id="GO:0016787">
    <property type="term" value="F:hydrolase activity"/>
    <property type="evidence" value="ECO:0007669"/>
    <property type="project" value="UniProtKB-UniRule"/>
</dbReference>
<feature type="compositionally biased region" description="Polar residues" evidence="5">
    <location>
        <begin position="239"/>
        <end position="252"/>
    </location>
</feature>
<dbReference type="RefSeq" id="WP_074753382.1">
    <property type="nucleotide sequence ID" value="NZ_FNCO01000007.1"/>
</dbReference>
<keyword evidence="3 4" id="KW-0443">Lipid metabolism</keyword>
<protein>
    <submittedName>
        <fullName evidence="7">NTE family protein</fullName>
    </submittedName>
</protein>
<dbReference type="PANTHER" id="PTHR14226:SF76">
    <property type="entry name" value="NTE FAMILY PROTEIN RSSA"/>
    <property type="match status" value="1"/>
</dbReference>
<evidence type="ECO:0000313" key="7">
    <source>
        <dbReference type="EMBL" id="SDH64579.1"/>
    </source>
</evidence>
<keyword evidence="2 4" id="KW-0442">Lipid degradation</keyword>
<name>A0A1G8E4K9_9PSED</name>